<gene>
    <name evidence="19" type="ORF">BHU72_11430</name>
</gene>
<dbReference type="InterPro" id="IPR006638">
    <property type="entry name" value="Elp3/MiaA/NifB-like_rSAM"/>
</dbReference>
<evidence type="ECO:0000256" key="9">
    <source>
        <dbReference type="ARBA" id="ARBA00022723"/>
    </source>
</evidence>
<comment type="function">
    <text evidence="2">Catalyzes the methylthiolation of N6-threonylcarbamoyladenosine (t(6)A), leading to the formation of 2-methylthio-N6-threonylcarbamoyladenosine (ms(2)t(6)A) at position 37 in tRNAs that read codons beginning with adenine.</text>
</comment>
<organism evidence="19 20">
    <name type="scientific">Desulfuribacillus stibiiarsenatis</name>
    <dbReference type="NCBI Taxonomy" id="1390249"/>
    <lineage>
        <taxon>Bacteria</taxon>
        <taxon>Bacillati</taxon>
        <taxon>Bacillota</taxon>
        <taxon>Desulfuribacillia</taxon>
        <taxon>Desulfuribacillales</taxon>
        <taxon>Desulfuribacillaceae</taxon>
        <taxon>Desulfuribacillus</taxon>
    </lineage>
</organism>
<dbReference type="InterPro" id="IPR007197">
    <property type="entry name" value="rSAM"/>
</dbReference>
<dbReference type="InterPro" id="IPR034557">
    <property type="entry name" value="ThrcA_tRNA_MEthiotransferase"/>
</dbReference>
<keyword evidence="5" id="KW-0963">Cytoplasm</keyword>
<evidence type="ECO:0000259" key="18">
    <source>
        <dbReference type="PROSITE" id="PS51918"/>
    </source>
</evidence>
<feature type="domain" description="MTTase N-terminal" evidence="17">
    <location>
        <begin position="1"/>
        <end position="113"/>
    </location>
</feature>
<dbReference type="PROSITE" id="PS51449">
    <property type="entry name" value="MTTASE_N"/>
    <property type="match status" value="1"/>
</dbReference>
<keyword evidence="10" id="KW-0408">Iron</keyword>
<dbReference type="InterPro" id="IPR006467">
    <property type="entry name" value="MiaB-like_bact"/>
</dbReference>
<evidence type="ECO:0000256" key="13">
    <source>
        <dbReference type="ARBA" id="ARBA00051661"/>
    </source>
</evidence>
<dbReference type="GO" id="GO:0046872">
    <property type="term" value="F:metal ion binding"/>
    <property type="evidence" value="ECO:0007669"/>
    <property type="project" value="UniProtKB-KW"/>
</dbReference>
<dbReference type="SFLD" id="SFLDG01082">
    <property type="entry name" value="B12-binding_domain_containing"/>
    <property type="match status" value="1"/>
</dbReference>
<evidence type="ECO:0000313" key="20">
    <source>
        <dbReference type="Proteomes" id="UP000095255"/>
    </source>
</evidence>
<accession>A0A1E5L7M2</accession>
<keyword evidence="8" id="KW-0819">tRNA processing</keyword>
<evidence type="ECO:0000256" key="4">
    <source>
        <dbReference type="ARBA" id="ARBA00022485"/>
    </source>
</evidence>
<evidence type="ECO:0000256" key="14">
    <source>
        <dbReference type="ARBA" id="ARBA00061574"/>
    </source>
</evidence>
<keyword evidence="7" id="KW-0949">S-adenosyl-L-methionine</keyword>
<evidence type="ECO:0000256" key="10">
    <source>
        <dbReference type="ARBA" id="ARBA00023004"/>
    </source>
</evidence>
<reference evidence="19 20" key="1">
    <citation type="submission" date="2016-09" db="EMBL/GenBank/DDBJ databases">
        <title>Desulfuribacillus arsenicus sp. nov., an obligately anaerobic, dissimilatory arsenic- and antimonate-reducing bacterium isolated from anoxic sediments.</title>
        <authorList>
            <person name="Abin C.A."/>
            <person name="Hollibaugh J.T."/>
        </authorList>
    </citation>
    <scope>NUCLEOTIDE SEQUENCE [LARGE SCALE GENOMIC DNA]</scope>
    <source>
        <strain evidence="19 20">MLFW-2</strain>
    </source>
</reference>
<dbReference type="SFLD" id="SFLDG01061">
    <property type="entry name" value="methylthiotransferase"/>
    <property type="match status" value="1"/>
</dbReference>
<evidence type="ECO:0000256" key="12">
    <source>
        <dbReference type="ARBA" id="ARBA00031213"/>
    </source>
</evidence>
<dbReference type="InterPro" id="IPR058240">
    <property type="entry name" value="rSAM_sf"/>
</dbReference>
<evidence type="ECO:0000256" key="15">
    <source>
        <dbReference type="ARBA" id="ARBA00069898"/>
    </source>
</evidence>
<evidence type="ECO:0000256" key="2">
    <source>
        <dbReference type="ARBA" id="ARBA00002399"/>
    </source>
</evidence>
<dbReference type="SMART" id="SM00729">
    <property type="entry name" value="Elp3"/>
    <property type="match status" value="1"/>
</dbReference>
<dbReference type="InterPro" id="IPR002792">
    <property type="entry name" value="TRAM_dom"/>
</dbReference>
<dbReference type="SFLD" id="SFLDF00295">
    <property type="entry name" value="threonylcarbamoyladenosine_tRN"/>
    <property type="match status" value="1"/>
</dbReference>
<evidence type="ECO:0000256" key="7">
    <source>
        <dbReference type="ARBA" id="ARBA00022691"/>
    </source>
</evidence>
<dbReference type="NCBIfam" id="TIGR00089">
    <property type="entry name" value="MiaB/RimO family radical SAM methylthiotransferase"/>
    <property type="match status" value="1"/>
</dbReference>
<dbReference type="Pfam" id="PF00919">
    <property type="entry name" value="UPF0004"/>
    <property type="match status" value="1"/>
</dbReference>
<dbReference type="Proteomes" id="UP000095255">
    <property type="component" value="Unassembled WGS sequence"/>
</dbReference>
<name>A0A1E5L7M2_9FIRM</name>
<dbReference type="InterPro" id="IPR020612">
    <property type="entry name" value="Methylthiotransferase_CS"/>
</dbReference>
<dbReference type="STRING" id="1390249.BHU72_11430"/>
<comment type="similarity">
    <text evidence="14">Belongs to the methylthiotransferase family. MtaB subfamily.</text>
</comment>
<evidence type="ECO:0000256" key="5">
    <source>
        <dbReference type="ARBA" id="ARBA00022490"/>
    </source>
</evidence>
<sequence length="437" mass="49716">MKVAFHTLGCKVNQYETAAIEQIFTDASYEIIDFKETADVYVINTCTVTNLGQRKSRQMIRRAIQNNPNAIIVVTGCYAQTAPGEVLEIFGVDLVIGTQDRQNILQYVNQLLEERKPINAVSDIMQQKDFEDISAPFFGERTRATLKIQEGCTEFCSYCIIPYARGSIRSRKLSSIIEQAELIVRQGYKEIVLAGIHLGAYGKDQEDIQLTDVLQALKDVQGLERIRISSIEATEVDDRLLEIMSSSDKFCRHLHLPLQAATNEILGKMNRKYSVEQYANIVANIRKRIPEIAITTDIIVGFPGETEELFDEGIQWVEKISFSDMHIFKYSKRTGTPAAEMENQVLNTDKEKRSQRLNQLAKQMKHEYNQKFLGKSLPVIIEQPWGQRQNEALQLFEGYSDNYIKIVVEATPQEIGTMVSVKVDDIGTEYCFGKIEK</sequence>
<dbReference type="SUPFAM" id="SSF102114">
    <property type="entry name" value="Radical SAM enzymes"/>
    <property type="match status" value="1"/>
</dbReference>
<dbReference type="FunFam" id="3.40.50.12160:FF:000004">
    <property type="entry name" value="Threonylcarbamoyladenosine tRNA methylthiotransferase MtaB"/>
    <property type="match status" value="1"/>
</dbReference>
<comment type="cofactor">
    <cofactor evidence="1">
        <name>[4Fe-4S] cluster</name>
        <dbReference type="ChEBI" id="CHEBI:49883"/>
    </cofactor>
</comment>
<dbReference type="PANTHER" id="PTHR11918:SF45">
    <property type="entry name" value="THREONYLCARBAMOYLADENOSINE TRNA METHYLTHIOTRANSFERASE"/>
    <property type="match status" value="1"/>
</dbReference>
<dbReference type="GO" id="GO:0051539">
    <property type="term" value="F:4 iron, 4 sulfur cluster binding"/>
    <property type="evidence" value="ECO:0007669"/>
    <property type="project" value="UniProtKB-KW"/>
</dbReference>
<dbReference type="AlphaFoldDB" id="A0A1E5L7M2"/>
<evidence type="ECO:0000259" key="17">
    <source>
        <dbReference type="PROSITE" id="PS51449"/>
    </source>
</evidence>
<dbReference type="SFLD" id="SFLDS00029">
    <property type="entry name" value="Radical_SAM"/>
    <property type="match status" value="1"/>
</dbReference>
<protein>
    <recommendedName>
        <fullName evidence="15">Threonylcarbamoyladenosine tRNA methylthiotransferase MtaB</fullName>
        <ecNumber evidence="3">2.8.4.5</ecNumber>
    </recommendedName>
    <alternativeName>
        <fullName evidence="12">tRNA-t(6)A37 methylthiotransferase</fullName>
    </alternativeName>
</protein>
<dbReference type="Pfam" id="PF04055">
    <property type="entry name" value="Radical_SAM"/>
    <property type="match status" value="1"/>
</dbReference>
<comment type="caution">
    <text evidence="19">The sequence shown here is derived from an EMBL/GenBank/DDBJ whole genome shotgun (WGS) entry which is preliminary data.</text>
</comment>
<dbReference type="Gene3D" id="3.80.30.20">
    <property type="entry name" value="tm_1862 like domain"/>
    <property type="match status" value="1"/>
</dbReference>
<keyword evidence="6 19" id="KW-0808">Transferase</keyword>
<comment type="catalytic activity">
    <reaction evidence="13">
        <text>N(6)-L-threonylcarbamoyladenosine(37) in tRNA + (sulfur carrier)-SH + AH2 + 2 S-adenosyl-L-methionine = 2-methylsulfanyl-N(6)-L-threonylcarbamoyladenosine(37) in tRNA + (sulfur carrier)-H + 5'-deoxyadenosine + L-methionine + A + S-adenosyl-L-homocysteine + 2 H(+)</text>
        <dbReference type="Rhea" id="RHEA:37075"/>
        <dbReference type="Rhea" id="RHEA-COMP:10163"/>
        <dbReference type="Rhea" id="RHEA-COMP:11092"/>
        <dbReference type="Rhea" id="RHEA-COMP:14737"/>
        <dbReference type="Rhea" id="RHEA-COMP:14739"/>
        <dbReference type="ChEBI" id="CHEBI:13193"/>
        <dbReference type="ChEBI" id="CHEBI:15378"/>
        <dbReference type="ChEBI" id="CHEBI:17319"/>
        <dbReference type="ChEBI" id="CHEBI:17499"/>
        <dbReference type="ChEBI" id="CHEBI:29917"/>
        <dbReference type="ChEBI" id="CHEBI:57844"/>
        <dbReference type="ChEBI" id="CHEBI:57856"/>
        <dbReference type="ChEBI" id="CHEBI:59789"/>
        <dbReference type="ChEBI" id="CHEBI:64428"/>
        <dbReference type="ChEBI" id="CHEBI:74418"/>
        <dbReference type="ChEBI" id="CHEBI:74420"/>
        <dbReference type="EC" id="2.8.4.5"/>
    </reaction>
</comment>
<dbReference type="PROSITE" id="PS51918">
    <property type="entry name" value="RADICAL_SAM"/>
    <property type="match status" value="1"/>
</dbReference>
<keyword evidence="9" id="KW-0479">Metal-binding</keyword>
<evidence type="ECO:0000256" key="1">
    <source>
        <dbReference type="ARBA" id="ARBA00001966"/>
    </source>
</evidence>
<dbReference type="FunFam" id="3.80.30.20:FF:000001">
    <property type="entry name" value="tRNA-2-methylthio-N(6)-dimethylallyladenosine synthase 2"/>
    <property type="match status" value="1"/>
</dbReference>
<evidence type="ECO:0000313" key="19">
    <source>
        <dbReference type="EMBL" id="OEH86145.1"/>
    </source>
</evidence>
<evidence type="ECO:0000259" key="16">
    <source>
        <dbReference type="PROSITE" id="PS50926"/>
    </source>
</evidence>
<dbReference type="PANTHER" id="PTHR11918">
    <property type="entry name" value="RADICAL SAM PROTEINS"/>
    <property type="match status" value="1"/>
</dbReference>
<dbReference type="EMBL" id="MJAT01000006">
    <property type="protein sequence ID" value="OEH86145.1"/>
    <property type="molecule type" value="Genomic_DNA"/>
</dbReference>
<dbReference type="PROSITE" id="PS01278">
    <property type="entry name" value="MTTASE_RADICAL"/>
    <property type="match status" value="1"/>
</dbReference>
<evidence type="ECO:0000256" key="8">
    <source>
        <dbReference type="ARBA" id="ARBA00022694"/>
    </source>
</evidence>
<dbReference type="RefSeq" id="WP_069701374.1">
    <property type="nucleotide sequence ID" value="NZ_MJAT01000006.1"/>
</dbReference>
<dbReference type="InterPro" id="IPR005839">
    <property type="entry name" value="Methylthiotransferase"/>
</dbReference>
<dbReference type="NCBIfam" id="TIGR01579">
    <property type="entry name" value="MiaB-like-C"/>
    <property type="match status" value="1"/>
</dbReference>
<dbReference type="CDD" id="cd01335">
    <property type="entry name" value="Radical_SAM"/>
    <property type="match status" value="1"/>
</dbReference>
<evidence type="ECO:0000256" key="6">
    <source>
        <dbReference type="ARBA" id="ARBA00022679"/>
    </source>
</evidence>
<dbReference type="GO" id="GO:0035598">
    <property type="term" value="F:tRNA (N(6)-L-threonylcarbamoyladenosine(37)-C(2))-methylthiotransferase activity"/>
    <property type="evidence" value="ECO:0007669"/>
    <property type="project" value="UniProtKB-EC"/>
</dbReference>
<keyword evidence="4" id="KW-0004">4Fe-4S</keyword>
<proteinExistence type="inferred from homology"/>
<keyword evidence="11" id="KW-0411">Iron-sulfur</keyword>
<dbReference type="InterPro" id="IPR038135">
    <property type="entry name" value="Methylthiotransferase_N_sf"/>
</dbReference>
<dbReference type="OrthoDB" id="9805215at2"/>
<evidence type="ECO:0000256" key="11">
    <source>
        <dbReference type="ARBA" id="ARBA00023014"/>
    </source>
</evidence>
<feature type="domain" description="Radical SAM core" evidence="18">
    <location>
        <begin position="138"/>
        <end position="367"/>
    </location>
</feature>
<dbReference type="EC" id="2.8.4.5" evidence="3"/>
<dbReference type="InterPro" id="IPR013848">
    <property type="entry name" value="Methylthiotransferase_N"/>
</dbReference>
<dbReference type="Gene3D" id="3.40.50.12160">
    <property type="entry name" value="Methylthiotransferase, N-terminal domain"/>
    <property type="match status" value="1"/>
</dbReference>
<dbReference type="InterPro" id="IPR023404">
    <property type="entry name" value="rSAM_horseshoe"/>
</dbReference>
<evidence type="ECO:0000256" key="3">
    <source>
        <dbReference type="ARBA" id="ARBA00013273"/>
    </source>
</evidence>
<keyword evidence="20" id="KW-1185">Reference proteome</keyword>
<feature type="domain" description="TRAM" evidence="16">
    <location>
        <begin position="370"/>
        <end position="437"/>
    </location>
</feature>
<dbReference type="PROSITE" id="PS50926">
    <property type="entry name" value="TRAM"/>
    <property type="match status" value="1"/>
</dbReference>